<dbReference type="SUPFAM" id="SSF50249">
    <property type="entry name" value="Nucleic acid-binding proteins"/>
    <property type="match status" value="1"/>
</dbReference>
<keyword evidence="4" id="KW-0539">Nucleus</keyword>
<dbReference type="GO" id="GO:0005634">
    <property type="term" value="C:nucleus"/>
    <property type="evidence" value="ECO:0007669"/>
    <property type="project" value="UniProtKB-SubCell"/>
</dbReference>
<dbReference type="PANTHER" id="PTHR12709">
    <property type="entry name" value="DNA-DIRECTED RNA POLYMERASE II, III"/>
    <property type="match status" value="1"/>
</dbReference>
<dbReference type="InterPro" id="IPR036898">
    <property type="entry name" value="RNA_pol_Rpb7-like_N_sf"/>
</dbReference>
<comment type="function">
    <text evidence="4">DNA-dependent RNA polymerase which catalyzes the transcription of DNA into RNA using the four ribonucleoside triphosphates as substrates.</text>
</comment>
<name>A0AAD8P385_TARER</name>
<proteinExistence type="predicted"/>
<organism evidence="5 6">
    <name type="scientific">Tagetes erecta</name>
    <name type="common">African marigold</name>
    <dbReference type="NCBI Taxonomy" id="13708"/>
    <lineage>
        <taxon>Eukaryota</taxon>
        <taxon>Viridiplantae</taxon>
        <taxon>Streptophyta</taxon>
        <taxon>Embryophyta</taxon>
        <taxon>Tracheophyta</taxon>
        <taxon>Spermatophyta</taxon>
        <taxon>Magnoliopsida</taxon>
        <taxon>eudicotyledons</taxon>
        <taxon>Gunneridae</taxon>
        <taxon>Pentapetalae</taxon>
        <taxon>asterids</taxon>
        <taxon>campanulids</taxon>
        <taxon>Asterales</taxon>
        <taxon>Asteraceae</taxon>
        <taxon>Asteroideae</taxon>
        <taxon>Heliantheae alliance</taxon>
        <taxon>Tageteae</taxon>
        <taxon>Tagetes</taxon>
    </lineage>
</organism>
<dbReference type="GO" id="GO:0003697">
    <property type="term" value="F:single-stranded DNA binding"/>
    <property type="evidence" value="ECO:0007669"/>
    <property type="project" value="TreeGrafter"/>
</dbReference>
<dbReference type="Proteomes" id="UP001229421">
    <property type="component" value="Unassembled WGS sequence"/>
</dbReference>
<evidence type="ECO:0000313" key="6">
    <source>
        <dbReference type="Proteomes" id="UP001229421"/>
    </source>
</evidence>
<reference evidence="5" key="1">
    <citation type="journal article" date="2023" name="bioRxiv">
        <title>Improved chromosome-level genome assembly for marigold (Tagetes erecta).</title>
        <authorList>
            <person name="Jiang F."/>
            <person name="Yuan L."/>
            <person name="Wang S."/>
            <person name="Wang H."/>
            <person name="Xu D."/>
            <person name="Wang A."/>
            <person name="Fan W."/>
        </authorList>
    </citation>
    <scope>NUCLEOTIDE SEQUENCE</scope>
    <source>
        <strain evidence="5">WSJ</strain>
        <tissue evidence="5">Leaf</tissue>
    </source>
</reference>
<protein>
    <recommendedName>
        <fullName evidence="4">DNA-directed RNA polymerase subunit</fullName>
    </recommendedName>
</protein>
<evidence type="ECO:0000256" key="4">
    <source>
        <dbReference type="RuleBase" id="RU369086"/>
    </source>
</evidence>
<dbReference type="PANTHER" id="PTHR12709:SF6">
    <property type="entry name" value="DNA-DIRECTED RNA POLYMERASE SUBUNIT 7-LIKE PROTEIN"/>
    <property type="match status" value="1"/>
</dbReference>
<evidence type="ECO:0000313" key="5">
    <source>
        <dbReference type="EMBL" id="KAK1430397.1"/>
    </source>
</evidence>
<accession>A0AAD8P385</accession>
<keyword evidence="2 4" id="KW-0240">DNA-directed RNA polymerase</keyword>
<dbReference type="GO" id="GO:0003727">
    <property type="term" value="F:single-stranded RNA binding"/>
    <property type="evidence" value="ECO:0007669"/>
    <property type="project" value="TreeGrafter"/>
</dbReference>
<keyword evidence="3 4" id="KW-0804">Transcription</keyword>
<dbReference type="Gene3D" id="3.30.1490.120">
    <property type="entry name" value="RNA polymerase Rpb7-like, N-terminal domain"/>
    <property type="match status" value="1"/>
</dbReference>
<evidence type="ECO:0000256" key="1">
    <source>
        <dbReference type="ARBA" id="ARBA00004123"/>
    </source>
</evidence>
<comment type="caution">
    <text evidence="5">The sequence shown here is derived from an EMBL/GenBank/DDBJ whole genome shotgun (WGS) entry which is preliminary data.</text>
</comment>
<dbReference type="InterPro" id="IPR012340">
    <property type="entry name" value="NA-bd_OB-fold"/>
</dbReference>
<keyword evidence="6" id="KW-1185">Reference proteome</keyword>
<comment type="subcellular location">
    <subcellularLocation>
        <location evidence="1 4">Nucleus</location>
    </subcellularLocation>
</comment>
<dbReference type="GO" id="GO:0000428">
    <property type="term" value="C:DNA-directed RNA polymerase complex"/>
    <property type="evidence" value="ECO:0007669"/>
    <property type="project" value="UniProtKB-KW"/>
</dbReference>
<gene>
    <name evidence="5" type="ORF">QVD17_13102</name>
</gene>
<evidence type="ECO:0000256" key="3">
    <source>
        <dbReference type="ARBA" id="ARBA00023163"/>
    </source>
</evidence>
<dbReference type="AlphaFoldDB" id="A0AAD8P385"/>
<dbReference type="InterPro" id="IPR045113">
    <property type="entry name" value="Rpb7-like"/>
</dbReference>
<dbReference type="EMBL" id="JAUHHV010000003">
    <property type="protein sequence ID" value="KAK1430397.1"/>
    <property type="molecule type" value="Genomic_DNA"/>
</dbReference>
<evidence type="ECO:0000256" key="2">
    <source>
        <dbReference type="ARBA" id="ARBA00022478"/>
    </source>
</evidence>
<dbReference type="GO" id="GO:0006352">
    <property type="term" value="P:DNA-templated transcription initiation"/>
    <property type="evidence" value="ECO:0007669"/>
    <property type="project" value="UniProtKB-UniRule"/>
</dbReference>
<sequence length="190" mass="21326">MQKETMLREVECIQHVVIPTKDIDSNGKVPTSSVVTNLLKRLTTYKAVEDVGYFIGVTKLKTICKGKSNDSTEHTEFLVAFNCRTLLPMKGEVMIGIVHMTTRFGVFLKSGPMELVYLSTQKMPDYYYVDEGNRLFLSNDLSRIEEGVVVRFMVLATRWRQMTRDICVLASIEGDSLGPVATAGLDGFDL</sequence>
<dbReference type="Gene3D" id="2.40.50.140">
    <property type="entry name" value="Nucleic acid-binding proteins"/>
    <property type="match status" value="1"/>
</dbReference>